<evidence type="ECO:0000313" key="1">
    <source>
        <dbReference type="EMBL" id="JAI06706.1"/>
    </source>
</evidence>
<reference evidence="1" key="1">
    <citation type="submission" date="2014-11" db="EMBL/GenBank/DDBJ databases">
        <authorList>
            <person name="Amaro Gonzalez C."/>
        </authorList>
    </citation>
    <scope>NUCLEOTIDE SEQUENCE</scope>
</reference>
<sequence>MGTQGSLYTRFLETSTNTPGSLSKADCEPLIFSHLSASEEQRQESGTCFPQSWYPLKAPQHFNSGCNLLNIIWISERASSSGIESYKTFSIP</sequence>
<organism evidence="1">
    <name type="scientific">Anguilla anguilla</name>
    <name type="common">European freshwater eel</name>
    <name type="synonym">Muraena anguilla</name>
    <dbReference type="NCBI Taxonomy" id="7936"/>
    <lineage>
        <taxon>Eukaryota</taxon>
        <taxon>Metazoa</taxon>
        <taxon>Chordata</taxon>
        <taxon>Craniata</taxon>
        <taxon>Vertebrata</taxon>
        <taxon>Euteleostomi</taxon>
        <taxon>Actinopterygii</taxon>
        <taxon>Neopterygii</taxon>
        <taxon>Teleostei</taxon>
        <taxon>Anguilliformes</taxon>
        <taxon>Anguillidae</taxon>
        <taxon>Anguilla</taxon>
    </lineage>
</organism>
<accession>A0A0E9XXW6</accession>
<reference evidence="1" key="2">
    <citation type="journal article" date="2015" name="Fish Shellfish Immunol.">
        <title>Early steps in the European eel (Anguilla anguilla)-Vibrio vulnificus interaction in the gills: Role of the RtxA13 toxin.</title>
        <authorList>
            <person name="Callol A."/>
            <person name="Pajuelo D."/>
            <person name="Ebbesson L."/>
            <person name="Teles M."/>
            <person name="MacKenzie S."/>
            <person name="Amaro C."/>
        </authorList>
    </citation>
    <scope>NUCLEOTIDE SEQUENCE</scope>
</reference>
<protein>
    <submittedName>
        <fullName evidence="1">Uncharacterized protein</fullName>
    </submittedName>
</protein>
<dbReference type="EMBL" id="GBXM01001872">
    <property type="protein sequence ID" value="JAI06706.1"/>
    <property type="molecule type" value="Transcribed_RNA"/>
</dbReference>
<name>A0A0E9XXW6_ANGAN</name>
<proteinExistence type="predicted"/>
<dbReference type="AlphaFoldDB" id="A0A0E9XXW6"/>